<evidence type="ECO:0000256" key="1">
    <source>
        <dbReference type="ARBA" id="ARBA00004141"/>
    </source>
</evidence>
<dbReference type="InterPro" id="IPR043203">
    <property type="entry name" value="VGCC_Ca_Na"/>
</dbReference>
<dbReference type="PANTHER" id="PTHR10037">
    <property type="entry name" value="VOLTAGE-GATED CATION CHANNEL CALCIUM AND SODIUM"/>
    <property type="match status" value="1"/>
</dbReference>
<name>A0AA51X5G8_9GAMM</name>
<feature type="transmembrane region" description="Helical" evidence="6">
    <location>
        <begin position="153"/>
        <end position="171"/>
    </location>
</feature>
<evidence type="ECO:0000256" key="3">
    <source>
        <dbReference type="ARBA" id="ARBA00022989"/>
    </source>
</evidence>
<dbReference type="Proteomes" id="UP001239782">
    <property type="component" value="Chromosome"/>
</dbReference>
<evidence type="ECO:0000256" key="2">
    <source>
        <dbReference type="ARBA" id="ARBA00022692"/>
    </source>
</evidence>
<dbReference type="RefSeq" id="WP_309200917.1">
    <property type="nucleotide sequence ID" value="NZ_CP133548.1"/>
</dbReference>
<feature type="transmembrane region" description="Helical" evidence="6">
    <location>
        <begin position="75"/>
        <end position="95"/>
    </location>
</feature>
<comment type="subcellular location">
    <subcellularLocation>
        <location evidence="1">Membrane</location>
        <topology evidence="1">Multi-pass membrane protein</topology>
    </subcellularLocation>
</comment>
<organism evidence="8 9">
    <name type="scientific">Pleionea litopenaei</name>
    <dbReference type="NCBI Taxonomy" id="3070815"/>
    <lineage>
        <taxon>Bacteria</taxon>
        <taxon>Pseudomonadati</taxon>
        <taxon>Pseudomonadota</taxon>
        <taxon>Gammaproteobacteria</taxon>
        <taxon>Oceanospirillales</taxon>
        <taxon>Pleioneaceae</taxon>
        <taxon>Pleionea</taxon>
    </lineage>
</organism>
<dbReference type="EMBL" id="CP133548">
    <property type="protein sequence ID" value="WMS85764.1"/>
    <property type="molecule type" value="Genomic_DNA"/>
</dbReference>
<feature type="coiled-coil region" evidence="5">
    <location>
        <begin position="234"/>
        <end position="261"/>
    </location>
</feature>
<evidence type="ECO:0000256" key="5">
    <source>
        <dbReference type="SAM" id="Coils"/>
    </source>
</evidence>
<accession>A0AA51X5G8</accession>
<evidence type="ECO:0000313" key="8">
    <source>
        <dbReference type="EMBL" id="WMS85764.1"/>
    </source>
</evidence>
<keyword evidence="9" id="KW-1185">Reference proteome</keyword>
<keyword evidence="4 6" id="KW-0472">Membrane</keyword>
<sequence>MLKQFVENVRFQNFIIAIIVINAVILGLETSPQVTSKVGGLLTVIDTIILGIFVIEITLRLYVYRFKFFRDPWSLFDFFVVVVSLIPASGPFAILRALRVLRVLRLVSVAPSMRSVVSALIQSLPGMGAIVALLSLIFYVAAVMATTLFGENFPEWFGSLGNSLYTLFQIMTLESWSMGIVRPVMEKQPMAWLFFVPFILIATFTMLNLFIAVVVNAMQTKHEMEQGKSDREVIEEAHDEREILYREIMHLRKEMRVLNKKLEGSKVNTEK</sequence>
<keyword evidence="2 6" id="KW-0812">Transmembrane</keyword>
<dbReference type="Gene3D" id="1.10.287.70">
    <property type="match status" value="1"/>
</dbReference>
<feature type="transmembrane region" description="Helical" evidence="6">
    <location>
        <begin position="115"/>
        <end position="141"/>
    </location>
</feature>
<dbReference type="Gene3D" id="1.20.120.350">
    <property type="entry name" value="Voltage-gated potassium channels. Chain C"/>
    <property type="match status" value="1"/>
</dbReference>
<dbReference type="GO" id="GO:0005248">
    <property type="term" value="F:voltage-gated sodium channel activity"/>
    <property type="evidence" value="ECO:0007669"/>
    <property type="project" value="TreeGrafter"/>
</dbReference>
<dbReference type="InterPro" id="IPR027359">
    <property type="entry name" value="Volt_channel_dom_sf"/>
</dbReference>
<evidence type="ECO:0000259" key="7">
    <source>
        <dbReference type="Pfam" id="PF00520"/>
    </source>
</evidence>
<dbReference type="Pfam" id="PF00520">
    <property type="entry name" value="Ion_trans"/>
    <property type="match status" value="1"/>
</dbReference>
<dbReference type="GO" id="GO:0001518">
    <property type="term" value="C:voltage-gated sodium channel complex"/>
    <property type="evidence" value="ECO:0007669"/>
    <property type="project" value="TreeGrafter"/>
</dbReference>
<protein>
    <submittedName>
        <fullName evidence="8">Ion transporter</fullName>
    </submittedName>
</protein>
<feature type="transmembrane region" description="Helical" evidence="6">
    <location>
        <begin position="191"/>
        <end position="215"/>
    </location>
</feature>
<gene>
    <name evidence="8" type="ORF">Q9312_11110</name>
</gene>
<dbReference type="AlphaFoldDB" id="A0AA51X5G8"/>
<evidence type="ECO:0000256" key="6">
    <source>
        <dbReference type="SAM" id="Phobius"/>
    </source>
</evidence>
<evidence type="ECO:0000256" key="4">
    <source>
        <dbReference type="ARBA" id="ARBA00023136"/>
    </source>
</evidence>
<reference evidence="8 9" key="1">
    <citation type="submission" date="2023-08" db="EMBL/GenBank/DDBJ databases">
        <title>Pleionea litopenaei sp. nov., isolated from stomach of juvenile Litopenaeus vannamei.</title>
        <authorList>
            <person name="Rho A.M."/>
            <person name="Hwang C.Y."/>
        </authorList>
    </citation>
    <scope>NUCLEOTIDE SEQUENCE [LARGE SCALE GENOMIC DNA]</scope>
    <source>
        <strain evidence="8 9">HL-JVS1</strain>
    </source>
</reference>
<keyword evidence="3 6" id="KW-1133">Transmembrane helix</keyword>
<proteinExistence type="predicted"/>
<evidence type="ECO:0000313" key="9">
    <source>
        <dbReference type="Proteomes" id="UP001239782"/>
    </source>
</evidence>
<dbReference type="KEGG" id="plei:Q9312_11110"/>
<keyword evidence="5" id="KW-0175">Coiled coil</keyword>
<feature type="transmembrane region" description="Helical" evidence="6">
    <location>
        <begin position="40"/>
        <end position="63"/>
    </location>
</feature>
<dbReference type="PANTHER" id="PTHR10037:SF62">
    <property type="entry name" value="SODIUM CHANNEL PROTEIN 60E"/>
    <property type="match status" value="1"/>
</dbReference>
<dbReference type="InterPro" id="IPR005821">
    <property type="entry name" value="Ion_trans_dom"/>
</dbReference>
<feature type="transmembrane region" description="Helical" evidence="6">
    <location>
        <begin position="12"/>
        <end position="28"/>
    </location>
</feature>
<dbReference type="SUPFAM" id="SSF81324">
    <property type="entry name" value="Voltage-gated potassium channels"/>
    <property type="match status" value="1"/>
</dbReference>
<feature type="domain" description="Ion transport" evidence="7">
    <location>
        <begin position="11"/>
        <end position="223"/>
    </location>
</feature>